<dbReference type="GO" id="GO:0006508">
    <property type="term" value="P:proteolysis"/>
    <property type="evidence" value="ECO:0007669"/>
    <property type="project" value="InterPro"/>
</dbReference>
<gene>
    <name evidence="4" type="ORF">G3570_07345</name>
</gene>
<sequence>MKRSFNILLISLIAFSGLACTGARWTVKDKSAVDRDDYSVISTEEILEVSSPVTPESPNLKLQMLSNTKYEFAEKVLVQRSIQDYKLKPGFVALGLIGACLAAYAANSNAINGGQSSAASLSLNSAAVIIAGATIMNLNPAGNPRETGEERFLRKTGSFIEQDTLQVESTEEDSALIDIRYGEEILVQNENQEFRNGELSVNLGSLLSSLELQGIDTKEVRVDVTYADSVYTFKYPLNQILQPFARITSPVAELRSKPDQDPGNILAELIQGSQLQILENVEPDWYRILYGISENYIAREDAELIWRNSDFSRESEVVAVPIVPFGNVDVESNIPILSGVNPNSRALVISNENYSAPFEKRSHAHRDARLIKTYLENAIGLIPSNIYELKDITDWQSVENILSEIKSSTGDSTDVYVYLNGYGTVEKQNDEFDLGFKTTGSESDKINMGRIFNGISTLTNDKLILLADIEFRALNEDSQISESEIDLKQPLRGISQAITGMNSNATVIFGSQINQQSELYVSDAGEDKKHHIFPYFFARALQERRTEMGSIFQFLQRNIPYTSRRLHDRSQDPQMYGNTSQELIPER</sequence>
<evidence type="ECO:0000259" key="3">
    <source>
        <dbReference type="Pfam" id="PF00656"/>
    </source>
</evidence>
<dbReference type="GO" id="GO:0004197">
    <property type="term" value="F:cysteine-type endopeptidase activity"/>
    <property type="evidence" value="ECO:0007669"/>
    <property type="project" value="InterPro"/>
</dbReference>
<dbReference type="RefSeq" id="WP_165140793.1">
    <property type="nucleotide sequence ID" value="NZ_JAALLT010000002.1"/>
</dbReference>
<name>A0A6M1SM79_9BACT</name>
<keyword evidence="2" id="KW-0732">Signal</keyword>
<feature type="domain" description="Peptidase C14 caspase" evidence="3">
    <location>
        <begin position="345"/>
        <end position="577"/>
    </location>
</feature>
<protein>
    <submittedName>
        <fullName evidence="4">SH3 domain-containing protein</fullName>
    </submittedName>
</protein>
<keyword evidence="5" id="KW-1185">Reference proteome</keyword>
<feature type="signal peptide" evidence="2">
    <location>
        <begin position="1"/>
        <end position="19"/>
    </location>
</feature>
<dbReference type="EMBL" id="JAALLT010000002">
    <property type="protein sequence ID" value="NGP76441.1"/>
    <property type="molecule type" value="Genomic_DNA"/>
</dbReference>
<dbReference type="Gene3D" id="3.40.50.1460">
    <property type="match status" value="1"/>
</dbReference>
<evidence type="ECO:0000256" key="2">
    <source>
        <dbReference type="SAM" id="SignalP"/>
    </source>
</evidence>
<reference evidence="4 5" key="1">
    <citation type="submission" date="2020-02" db="EMBL/GenBank/DDBJ databases">
        <title>Balneolaceae bacterium YR4-1, complete genome.</title>
        <authorList>
            <person name="Li Y."/>
            <person name="Wu S."/>
        </authorList>
    </citation>
    <scope>NUCLEOTIDE SEQUENCE [LARGE SCALE GENOMIC DNA]</scope>
    <source>
        <strain evidence="4 5">YR4-1</strain>
    </source>
</reference>
<evidence type="ECO:0000313" key="5">
    <source>
        <dbReference type="Proteomes" id="UP000473278"/>
    </source>
</evidence>
<comment type="caution">
    <text evidence="4">The sequence shown here is derived from an EMBL/GenBank/DDBJ whole genome shotgun (WGS) entry which is preliminary data.</text>
</comment>
<dbReference type="InterPro" id="IPR011600">
    <property type="entry name" value="Pept_C14_caspase"/>
</dbReference>
<proteinExistence type="predicted"/>
<feature type="compositionally biased region" description="Polar residues" evidence="1">
    <location>
        <begin position="572"/>
        <end position="587"/>
    </location>
</feature>
<organism evidence="4 5">
    <name type="scientific">Halalkalibaculum roseum</name>
    <dbReference type="NCBI Taxonomy" id="2709311"/>
    <lineage>
        <taxon>Bacteria</taxon>
        <taxon>Pseudomonadati</taxon>
        <taxon>Balneolota</taxon>
        <taxon>Balneolia</taxon>
        <taxon>Balneolales</taxon>
        <taxon>Balneolaceae</taxon>
        <taxon>Halalkalibaculum</taxon>
    </lineage>
</organism>
<dbReference type="AlphaFoldDB" id="A0A6M1SM79"/>
<dbReference type="Proteomes" id="UP000473278">
    <property type="component" value="Unassembled WGS sequence"/>
</dbReference>
<evidence type="ECO:0000313" key="4">
    <source>
        <dbReference type="EMBL" id="NGP76441.1"/>
    </source>
</evidence>
<dbReference type="Pfam" id="PF00656">
    <property type="entry name" value="Peptidase_C14"/>
    <property type="match status" value="1"/>
</dbReference>
<evidence type="ECO:0000256" key="1">
    <source>
        <dbReference type="SAM" id="MobiDB-lite"/>
    </source>
</evidence>
<accession>A0A6M1SM79</accession>
<feature type="chain" id="PRO_5026699024" evidence="2">
    <location>
        <begin position="20"/>
        <end position="587"/>
    </location>
</feature>
<feature type="region of interest" description="Disordered" evidence="1">
    <location>
        <begin position="564"/>
        <end position="587"/>
    </location>
</feature>
<dbReference type="PROSITE" id="PS51257">
    <property type="entry name" value="PROKAR_LIPOPROTEIN"/>
    <property type="match status" value="1"/>
</dbReference>